<evidence type="ECO:0000256" key="1">
    <source>
        <dbReference type="SAM" id="Phobius"/>
    </source>
</evidence>
<name>A0A0C1C1V2_9BACT</name>
<dbReference type="InterPro" id="IPR000595">
    <property type="entry name" value="cNMP-bd_dom"/>
</dbReference>
<dbReference type="InterPro" id="IPR050503">
    <property type="entry name" value="cAMP-dep_PK_reg_su-like"/>
</dbReference>
<dbReference type="Proteomes" id="UP000031307">
    <property type="component" value="Unassembled WGS sequence"/>
</dbReference>
<evidence type="ECO:0000313" key="3">
    <source>
        <dbReference type="EMBL" id="KIA77596.1"/>
    </source>
</evidence>
<dbReference type="CDD" id="cd00038">
    <property type="entry name" value="CAP_ED"/>
    <property type="match status" value="1"/>
</dbReference>
<keyword evidence="1" id="KW-0812">Transmembrane</keyword>
<reference evidence="3 4" key="1">
    <citation type="journal article" date="2014" name="Mol. Biol. Evol.">
        <title>Massive expansion of Ubiquitination-related gene families within the Chlamydiae.</title>
        <authorList>
            <person name="Domman D."/>
            <person name="Collingro A."/>
            <person name="Lagkouvardos I."/>
            <person name="Gehre L."/>
            <person name="Weinmaier T."/>
            <person name="Rattei T."/>
            <person name="Subtil A."/>
            <person name="Horn M."/>
        </authorList>
    </citation>
    <scope>NUCLEOTIDE SEQUENCE [LARGE SCALE GENOMIC DNA]</scope>
    <source>
        <strain evidence="3 4">OEW1</strain>
    </source>
</reference>
<feature type="domain" description="Cyclic nucleotide-binding" evidence="2">
    <location>
        <begin position="33"/>
        <end position="135"/>
    </location>
</feature>
<gene>
    <name evidence="3" type="ORF">DB43_GD00270</name>
</gene>
<keyword evidence="1" id="KW-0472">Membrane</keyword>
<dbReference type="InterPro" id="IPR018490">
    <property type="entry name" value="cNMP-bd_dom_sf"/>
</dbReference>
<feature type="transmembrane region" description="Helical" evidence="1">
    <location>
        <begin position="241"/>
        <end position="260"/>
    </location>
</feature>
<proteinExistence type="predicted"/>
<dbReference type="InterPro" id="IPR014710">
    <property type="entry name" value="RmlC-like_jellyroll"/>
</dbReference>
<comment type="caution">
    <text evidence="3">The sequence shown here is derived from an EMBL/GenBank/DDBJ whole genome shotgun (WGS) entry which is preliminary data.</text>
</comment>
<dbReference type="GO" id="GO:0005829">
    <property type="term" value="C:cytosol"/>
    <property type="evidence" value="ECO:0007669"/>
    <property type="project" value="TreeGrafter"/>
</dbReference>
<dbReference type="AlphaFoldDB" id="A0A0C1C1V2"/>
<dbReference type="PROSITE" id="PS50042">
    <property type="entry name" value="CNMP_BINDING_3"/>
    <property type="match status" value="1"/>
</dbReference>
<sequence length="370" mass="42539">MSIVKIKFCQTYSLFFMDTQQQKEFDFLKTQSLLDGLSEDDLRLLQNWLVRENFKPNEVIIEESSEGTDLYLIKEGEVSVLKWDEEHFSQIPLGRLSTGEMFGEMSFMDNSPRSTTVKAIKPTIVYKFSKNALAKHSTAEIQSQIFENIAIANIHRLRHSNILYVKNAQGYQTLLQEKKSRGHFFIYESLLLAFSVLLSLFSKDLRNDLPWLIALIPSFLLIRSYQYSWSHFGLSLQKWKSQFFAACLCLILVVGGLQLIKDFLNASLSFRMPPLSELSFLALACFAQEFIGRGIFQTTIQDFLDDKNGYRSILITACFIFIFFLPFGWQTSLALFCISLPMGLLFNQQKSVLGIFLIHFGLRILGILPL</sequence>
<dbReference type="Gene3D" id="2.60.120.10">
    <property type="entry name" value="Jelly Rolls"/>
    <property type="match status" value="1"/>
</dbReference>
<dbReference type="PANTHER" id="PTHR11635">
    <property type="entry name" value="CAMP-DEPENDENT PROTEIN KINASE REGULATORY CHAIN"/>
    <property type="match status" value="1"/>
</dbReference>
<dbReference type="Pfam" id="PF00027">
    <property type="entry name" value="cNMP_binding"/>
    <property type="match status" value="1"/>
</dbReference>
<dbReference type="SMART" id="SM00100">
    <property type="entry name" value="cNMP"/>
    <property type="match status" value="1"/>
</dbReference>
<evidence type="ECO:0000259" key="2">
    <source>
        <dbReference type="PROSITE" id="PS50042"/>
    </source>
</evidence>
<dbReference type="GO" id="GO:0005952">
    <property type="term" value="C:cAMP-dependent protein kinase complex"/>
    <property type="evidence" value="ECO:0007669"/>
    <property type="project" value="InterPro"/>
</dbReference>
<feature type="transmembrane region" description="Helical" evidence="1">
    <location>
        <begin position="209"/>
        <end position="229"/>
    </location>
</feature>
<organism evidence="3 4">
    <name type="scientific">Parachlamydia acanthamoebae</name>
    <dbReference type="NCBI Taxonomy" id="83552"/>
    <lineage>
        <taxon>Bacteria</taxon>
        <taxon>Pseudomonadati</taxon>
        <taxon>Chlamydiota</taxon>
        <taxon>Chlamydiia</taxon>
        <taxon>Parachlamydiales</taxon>
        <taxon>Parachlamydiaceae</taxon>
        <taxon>Parachlamydia</taxon>
    </lineage>
</organism>
<dbReference type="InterPro" id="IPR003675">
    <property type="entry name" value="Rce1/LyrA-like_dom"/>
</dbReference>
<feature type="transmembrane region" description="Helical" evidence="1">
    <location>
        <begin position="184"/>
        <end position="203"/>
    </location>
</feature>
<dbReference type="GO" id="GO:0004175">
    <property type="term" value="F:endopeptidase activity"/>
    <property type="evidence" value="ECO:0007669"/>
    <property type="project" value="UniProtKB-ARBA"/>
</dbReference>
<dbReference type="PANTHER" id="PTHR11635:SF152">
    <property type="entry name" value="CAMP-DEPENDENT PROTEIN KINASE TYPE I REGULATORY SUBUNIT-RELATED"/>
    <property type="match status" value="1"/>
</dbReference>
<dbReference type="Pfam" id="PF02517">
    <property type="entry name" value="Rce1-like"/>
    <property type="match status" value="1"/>
</dbReference>
<evidence type="ECO:0000313" key="4">
    <source>
        <dbReference type="Proteomes" id="UP000031307"/>
    </source>
</evidence>
<feature type="transmembrane region" description="Helical" evidence="1">
    <location>
        <begin position="308"/>
        <end position="329"/>
    </location>
</feature>
<dbReference type="PATRIC" id="fig|83552.4.peg.1235"/>
<keyword evidence="1" id="KW-1133">Transmembrane helix</keyword>
<feature type="transmembrane region" description="Helical" evidence="1">
    <location>
        <begin position="349"/>
        <end position="368"/>
    </location>
</feature>
<accession>A0A0C1C1V2</accession>
<protein>
    <recommendedName>
        <fullName evidence="2">Cyclic nucleotide-binding domain-containing protein</fullName>
    </recommendedName>
</protein>
<dbReference type="SUPFAM" id="SSF51206">
    <property type="entry name" value="cAMP-binding domain-like"/>
    <property type="match status" value="1"/>
</dbReference>
<dbReference type="EMBL" id="JSAM01000073">
    <property type="protein sequence ID" value="KIA77596.1"/>
    <property type="molecule type" value="Genomic_DNA"/>
</dbReference>
<dbReference type="GO" id="GO:0080120">
    <property type="term" value="P:CAAX-box protein maturation"/>
    <property type="evidence" value="ECO:0007669"/>
    <property type="project" value="UniProtKB-ARBA"/>
</dbReference>
<feature type="transmembrane region" description="Helical" evidence="1">
    <location>
        <begin position="280"/>
        <end position="296"/>
    </location>
</feature>